<name>A0A373A291_9ACTN</name>
<dbReference type="AlphaFoldDB" id="A0A373A291"/>
<sequence length="109" mass="11989">MKLGFTDAYTLWRGHPFPPYGSTRELTRLRADLGTAYEYVMVVHAYMRTGRFSPSAADVLAELDDAIARADALCAEYSGEDLAIAREMRAYAALLAVVYRGFLAAGEST</sequence>
<protein>
    <submittedName>
        <fullName evidence="1">Uncharacterized protein</fullName>
    </submittedName>
</protein>
<dbReference type="EMBL" id="QVIG01000001">
    <property type="protein sequence ID" value="RGD62181.1"/>
    <property type="molecule type" value="Genomic_DNA"/>
</dbReference>
<evidence type="ECO:0000313" key="2">
    <source>
        <dbReference type="Proteomes" id="UP000263377"/>
    </source>
</evidence>
<gene>
    <name evidence="1" type="ORF">DR950_34495</name>
</gene>
<accession>A0A373A291</accession>
<dbReference type="Proteomes" id="UP000263377">
    <property type="component" value="Unassembled WGS sequence"/>
</dbReference>
<proteinExistence type="predicted"/>
<comment type="caution">
    <text evidence="1">The sequence shown here is derived from an EMBL/GenBank/DDBJ whole genome shotgun (WGS) entry which is preliminary data.</text>
</comment>
<dbReference type="RefSeq" id="WP_117490473.1">
    <property type="nucleotide sequence ID" value="NZ_QVIG01000001.1"/>
</dbReference>
<evidence type="ECO:0000313" key="1">
    <source>
        <dbReference type="EMBL" id="RGD62181.1"/>
    </source>
</evidence>
<keyword evidence="2" id="KW-1185">Reference proteome</keyword>
<organism evidence="1 2">
    <name type="scientific">Kitasatospora xanthocidica</name>
    <dbReference type="NCBI Taxonomy" id="83382"/>
    <lineage>
        <taxon>Bacteria</taxon>
        <taxon>Bacillati</taxon>
        <taxon>Actinomycetota</taxon>
        <taxon>Actinomycetes</taxon>
        <taxon>Kitasatosporales</taxon>
        <taxon>Streptomycetaceae</taxon>
        <taxon>Kitasatospora</taxon>
    </lineage>
</organism>
<reference evidence="1 2" key="1">
    <citation type="submission" date="2018-08" db="EMBL/GenBank/DDBJ databases">
        <title>Diversity &amp; Physiological Properties of Lignin-Decomposing Actinobacteria from Soil.</title>
        <authorList>
            <person name="Roh S.G."/>
            <person name="Kim S.B."/>
        </authorList>
    </citation>
    <scope>NUCLEOTIDE SEQUENCE [LARGE SCALE GENOMIC DNA]</scope>
    <source>
        <strain evidence="1 2">MMS17-GH009</strain>
    </source>
</reference>